<dbReference type="GO" id="GO:0016020">
    <property type="term" value="C:membrane"/>
    <property type="evidence" value="ECO:0007669"/>
    <property type="project" value="TreeGrafter"/>
</dbReference>
<feature type="compositionally biased region" description="Basic and acidic residues" evidence="1">
    <location>
        <begin position="1"/>
        <end position="14"/>
    </location>
</feature>
<dbReference type="InterPro" id="IPR029058">
    <property type="entry name" value="AB_hydrolase_fold"/>
</dbReference>
<organism evidence="3 4">
    <name type="scientific">Thermobifida halotolerans</name>
    <dbReference type="NCBI Taxonomy" id="483545"/>
    <lineage>
        <taxon>Bacteria</taxon>
        <taxon>Bacillati</taxon>
        <taxon>Actinomycetota</taxon>
        <taxon>Actinomycetes</taxon>
        <taxon>Streptosporangiales</taxon>
        <taxon>Nocardiopsidaceae</taxon>
        <taxon>Thermobifida</taxon>
    </lineage>
</organism>
<reference evidence="3" key="1">
    <citation type="submission" date="2020-10" db="EMBL/GenBank/DDBJ databases">
        <title>De novo genome project of the cellulose decomposer Thermobifida halotolerans type strain.</title>
        <authorList>
            <person name="Nagy I."/>
            <person name="Horvath B."/>
            <person name="Kukolya J."/>
            <person name="Nagy I."/>
            <person name="Orsini M."/>
        </authorList>
    </citation>
    <scope>NUCLEOTIDE SEQUENCE</scope>
    <source>
        <strain evidence="3">DSM 44931</strain>
    </source>
</reference>
<gene>
    <name evidence="3" type="ORF">NI17_018565</name>
</gene>
<protein>
    <submittedName>
        <fullName evidence="3">Alpha/beta hydrolase</fullName>
    </submittedName>
</protein>
<proteinExistence type="predicted"/>
<name>A0AA97LVJ5_9ACTN</name>
<evidence type="ECO:0000259" key="2">
    <source>
        <dbReference type="Pfam" id="PF12697"/>
    </source>
</evidence>
<feature type="region of interest" description="Disordered" evidence="1">
    <location>
        <begin position="1"/>
        <end position="34"/>
    </location>
</feature>
<dbReference type="Proteomes" id="UP000265719">
    <property type="component" value="Chromosome"/>
</dbReference>
<dbReference type="AlphaFoldDB" id="A0AA97LVJ5"/>
<dbReference type="Pfam" id="PF12697">
    <property type="entry name" value="Abhydrolase_6"/>
    <property type="match status" value="1"/>
</dbReference>
<dbReference type="RefSeq" id="WP_084012595.1">
    <property type="nucleotide sequence ID" value="NZ_CP063196.1"/>
</dbReference>
<dbReference type="SUPFAM" id="SSF53474">
    <property type="entry name" value="alpha/beta-Hydrolases"/>
    <property type="match status" value="1"/>
</dbReference>
<dbReference type="GO" id="GO:0016787">
    <property type="term" value="F:hydrolase activity"/>
    <property type="evidence" value="ECO:0007669"/>
    <property type="project" value="UniProtKB-KW"/>
</dbReference>
<dbReference type="InterPro" id="IPR050266">
    <property type="entry name" value="AB_hydrolase_sf"/>
</dbReference>
<accession>A0AA97LVJ5</accession>
<feature type="domain" description="AB hydrolase-1" evidence="2">
    <location>
        <begin position="57"/>
        <end position="267"/>
    </location>
</feature>
<evidence type="ECO:0000256" key="1">
    <source>
        <dbReference type="SAM" id="MobiDB-lite"/>
    </source>
</evidence>
<keyword evidence="4" id="KW-1185">Reference proteome</keyword>
<dbReference type="Gene3D" id="3.40.50.1820">
    <property type="entry name" value="alpha/beta hydrolase"/>
    <property type="match status" value="1"/>
</dbReference>
<dbReference type="KEGG" id="thao:NI17_018565"/>
<dbReference type="EMBL" id="CP063196">
    <property type="protein sequence ID" value="UOE18765.1"/>
    <property type="molecule type" value="Genomic_DNA"/>
</dbReference>
<evidence type="ECO:0000313" key="3">
    <source>
        <dbReference type="EMBL" id="UOE18765.1"/>
    </source>
</evidence>
<sequence length="277" mass="29631">MGEQQKHRGADAHGQHFRRSGPSTVTGSRGWDGHEFTSAAGTRVHAAILGPVGAPEVVCVHGLGVSHRYFLPFAQALAPRHRVVAVDLPGFGRTPGPRRALDIPGLSRALADWLHATGRWGAPLVANSVGCQIAVDLAVTASEPTGPLVLNGLTVEAGNRGVLQKVAQLLLTAWSEHPRLVPIVIGDYLRCGPRRLWQTLRHALDDPVTHKLPGVSAPAVVVRGTRDRVSEYRWATLAAELLPRGHLVEVPGEGHALNYSAPRVLARITEDLLTGGR</sequence>
<keyword evidence="3" id="KW-0378">Hydrolase</keyword>
<dbReference type="PANTHER" id="PTHR43798">
    <property type="entry name" value="MONOACYLGLYCEROL LIPASE"/>
    <property type="match status" value="1"/>
</dbReference>
<evidence type="ECO:0000313" key="4">
    <source>
        <dbReference type="Proteomes" id="UP000265719"/>
    </source>
</evidence>
<dbReference type="InterPro" id="IPR000073">
    <property type="entry name" value="AB_hydrolase_1"/>
</dbReference>
<dbReference type="PANTHER" id="PTHR43798:SF33">
    <property type="entry name" value="HYDROLASE, PUTATIVE (AFU_ORTHOLOGUE AFUA_2G14860)-RELATED"/>
    <property type="match status" value="1"/>
</dbReference>